<dbReference type="PROSITE" id="PS50932">
    <property type="entry name" value="HTH_LACI_2"/>
    <property type="match status" value="1"/>
</dbReference>
<dbReference type="Proteomes" id="UP000184038">
    <property type="component" value="Unassembled WGS sequence"/>
</dbReference>
<keyword evidence="3" id="KW-0804">Transcription</keyword>
<keyword evidence="6" id="KW-1185">Reference proteome</keyword>
<evidence type="ECO:0000256" key="3">
    <source>
        <dbReference type="ARBA" id="ARBA00023163"/>
    </source>
</evidence>
<dbReference type="CDD" id="cd01392">
    <property type="entry name" value="HTH_LacI"/>
    <property type="match status" value="1"/>
</dbReference>
<feature type="domain" description="HTH lacI-type" evidence="4">
    <location>
        <begin position="3"/>
        <end position="57"/>
    </location>
</feature>
<keyword evidence="1" id="KW-0805">Transcription regulation</keyword>
<proteinExistence type="predicted"/>
<dbReference type="Gene3D" id="3.40.50.2300">
    <property type="match status" value="2"/>
</dbReference>
<sequence length="339" mass="37389">MKVTIRDVANAAGVSVGTVSRAFNGYQDINVETKKKVFEAAKKLGYAPNVNARSLSAKVSKNMGLIVSGFLQSDRRDGFVHMLLKGTYRYAFEHYLEVALYTLDSENQSEKTYARFCAEHSIFGAILSGVATTDPYFKELMNAGMPCVLIDVDIQAKGVGSISVDNVKAAMEITEYLLNANHEKIVVVQGKEDAAVNNYRMTGIVETLSKRGIELTSDQILTCNFSETLTYNKVKEYILKNGKESVTAFLCLSDIMALGVMKAVRELGYSIPEDFSVIGFDGIPITAYTTPGLTTIEQDVEEMGYQAGALLQELMKNPNMSKKVYVPYTFKERGSVKKL</sequence>
<evidence type="ECO:0000256" key="1">
    <source>
        <dbReference type="ARBA" id="ARBA00023015"/>
    </source>
</evidence>
<dbReference type="AlphaFoldDB" id="A0A1M7LXE2"/>
<reference evidence="5 6" key="1">
    <citation type="submission" date="2016-11" db="EMBL/GenBank/DDBJ databases">
        <authorList>
            <person name="Jaros S."/>
            <person name="Januszkiewicz K."/>
            <person name="Wedrychowicz H."/>
        </authorList>
    </citation>
    <scope>NUCLEOTIDE SEQUENCE [LARGE SCALE GENOMIC DNA]</scope>
    <source>
        <strain evidence="5 6">DSM 15930</strain>
    </source>
</reference>
<protein>
    <submittedName>
        <fullName evidence="5">Transcriptional regulator, LacI family</fullName>
    </submittedName>
</protein>
<dbReference type="Pfam" id="PF13377">
    <property type="entry name" value="Peripla_BP_3"/>
    <property type="match status" value="1"/>
</dbReference>
<evidence type="ECO:0000259" key="4">
    <source>
        <dbReference type="PROSITE" id="PS50932"/>
    </source>
</evidence>
<dbReference type="InterPro" id="IPR010982">
    <property type="entry name" value="Lambda_DNA-bd_dom_sf"/>
</dbReference>
<dbReference type="InterPro" id="IPR000843">
    <property type="entry name" value="HTH_LacI"/>
</dbReference>
<accession>A0A1M7LXE2</accession>
<dbReference type="RefSeq" id="WP_073289685.1">
    <property type="nucleotide sequence ID" value="NZ_FRCP01000018.1"/>
</dbReference>
<name>A0A1M7LXE2_9FIRM</name>
<dbReference type="EMBL" id="FRCP01000018">
    <property type="protein sequence ID" value="SHM82992.1"/>
    <property type="molecule type" value="Genomic_DNA"/>
</dbReference>
<dbReference type="Pfam" id="PF00356">
    <property type="entry name" value="LacI"/>
    <property type="match status" value="1"/>
</dbReference>
<dbReference type="SUPFAM" id="SSF53822">
    <property type="entry name" value="Periplasmic binding protein-like I"/>
    <property type="match status" value="1"/>
</dbReference>
<dbReference type="SMART" id="SM00354">
    <property type="entry name" value="HTH_LACI"/>
    <property type="match status" value="1"/>
</dbReference>
<dbReference type="STRING" id="1120996.SAMN02746066_03489"/>
<dbReference type="OrthoDB" id="43195at2"/>
<organism evidence="5 6">
    <name type="scientific">Anaerosporobacter mobilis DSM 15930</name>
    <dbReference type="NCBI Taxonomy" id="1120996"/>
    <lineage>
        <taxon>Bacteria</taxon>
        <taxon>Bacillati</taxon>
        <taxon>Bacillota</taxon>
        <taxon>Clostridia</taxon>
        <taxon>Lachnospirales</taxon>
        <taxon>Lachnospiraceae</taxon>
        <taxon>Anaerosporobacter</taxon>
    </lineage>
</organism>
<gene>
    <name evidence="5" type="ORF">SAMN02746066_03489</name>
</gene>
<dbReference type="CDD" id="cd06267">
    <property type="entry name" value="PBP1_LacI_sugar_binding-like"/>
    <property type="match status" value="1"/>
</dbReference>
<dbReference type="InterPro" id="IPR028082">
    <property type="entry name" value="Peripla_BP_I"/>
</dbReference>
<dbReference type="Gene3D" id="1.10.260.40">
    <property type="entry name" value="lambda repressor-like DNA-binding domains"/>
    <property type="match status" value="1"/>
</dbReference>
<evidence type="ECO:0000256" key="2">
    <source>
        <dbReference type="ARBA" id="ARBA00023125"/>
    </source>
</evidence>
<dbReference type="InterPro" id="IPR046335">
    <property type="entry name" value="LacI/GalR-like_sensor"/>
</dbReference>
<dbReference type="GO" id="GO:0000976">
    <property type="term" value="F:transcription cis-regulatory region binding"/>
    <property type="evidence" value="ECO:0007669"/>
    <property type="project" value="TreeGrafter"/>
</dbReference>
<dbReference type="SUPFAM" id="SSF47413">
    <property type="entry name" value="lambda repressor-like DNA-binding domains"/>
    <property type="match status" value="1"/>
</dbReference>
<dbReference type="PANTHER" id="PTHR30146:SF109">
    <property type="entry name" value="HTH-TYPE TRANSCRIPTIONAL REGULATOR GALS"/>
    <property type="match status" value="1"/>
</dbReference>
<keyword evidence="2" id="KW-0238">DNA-binding</keyword>
<evidence type="ECO:0000313" key="6">
    <source>
        <dbReference type="Proteomes" id="UP000184038"/>
    </source>
</evidence>
<dbReference type="PANTHER" id="PTHR30146">
    <property type="entry name" value="LACI-RELATED TRANSCRIPTIONAL REPRESSOR"/>
    <property type="match status" value="1"/>
</dbReference>
<evidence type="ECO:0000313" key="5">
    <source>
        <dbReference type="EMBL" id="SHM82992.1"/>
    </source>
</evidence>
<dbReference type="GO" id="GO:0003700">
    <property type="term" value="F:DNA-binding transcription factor activity"/>
    <property type="evidence" value="ECO:0007669"/>
    <property type="project" value="TreeGrafter"/>
</dbReference>